<dbReference type="Proteomes" id="UP001468798">
    <property type="component" value="Unassembled WGS sequence"/>
</dbReference>
<feature type="transmembrane region" description="Helical" evidence="1">
    <location>
        <begin position="87"/>
        <end position="104"/>
    </location>
</feature>
<gene>
    <name evidence="2" type="ORF">WFZ86_18150</name>
</gene>
<dbReference type="RefSeq" id="WP_342693250.1">
    <property type="nucleotide sequence ID" value="NZ_JBCGDP010000025.1"/>
</dbReference>
<keyword evidence="1" id="KW-0472">Membrane</keyword>
<accession>A0ABU9NX74</accession>
<sequence>MDTNHKITIPKPCHEDWNKMTPNGNGKFCGSCSKNVVDFTNMMPNEIQVYFQQHGNVCGRFKNSQLDSLTIQIPNQILYSQKHYHKIFLLALFIAMGTTLFSCADKNGNKQKIEKVEVVSEPKPEIDRITVGDVKYNPNDTFHIPPPPPPPKIDQVKFVKPIVRREDKIEINENEIPVIKDSTKTKTKQN</sequence>
<name>A0ABU9NX74_9FLAO</name>
<dbReference type="EMBL" id="JBCGDP010000025">
    <property type="protein sequence ID" value="MEM0578432.1"/>
    <property type="molecule type" value="Genomic_DNA"/>
</dbReference>
<reference evidence="2 3" key="1">
    <citation type="submission" date="2024-03" db="EMBL/GenBank/DDBJ databases">
        <title>Two novel species of the genus Flavobacterium exhibiting potentially degradation of complex polysaccharides.</title>
        <authorList>
            <person name="Lian X."/>
        </authorList>
    </citation>
    <scope>NUCLEOTIDE SEQUENCE [LARGE SCALE GENOMIC DNA]</scope>
    <source>
        <strain evidence="2 3">N6</strain>
    </source>
</reference>
<organism evidence="2 3">
    <name type="scientific">Flavobacterium polysaccharolyticum</name>
    <dbReference type="NCBI Taxonomy" id="3133148"/>
    <lineage>
        <taxon>Bacteria</taxon>
        <taxon>Pseudomonadati</taxon>
        <taxon>Bacteroidota</taxon>
        <taxon>Flavobacteriia</taxon>
        <taxon>Flavobacteriales</taxon>
        <taxon>Flavobacteriaceae</taxon>
        <taxon>Flavobacterium</taxon>
    </lineage>
</organism>
<keyword evidence="1" id="KW-0812">Transmembrane</keyword>
<evidence type="ECO:0000313" key="3">
    <source>
        <dbReference type="Proteomes" id="UP001468798"/>
    </source>
</evidence>
<evidence type="ECO:0000256" key="1">
    <source>
        <dbReference type="SAM" id="Phobius"/>
    </source>
</evidence>
<keyword evidence="3" id="KW-1185">Reference proteome</keyword>
<keyword evidence="1" id="KW-1133">Transmembrane helix</keyword>
<proteinExistence type="predicted"/>
<evidence type="ECO:0000313" key="2">
    <source>
        <dbReference type="EMBL" id="MEM0578432.1"/>
    </source>
</evidence>
<comment type="caution">
    <text evidence="2">The sequence shown here is derived from an EMBL/GenBank/DDBJ whole genome shotgun (WGS) entry which is preliminary data.</text>
</comment>
<protein>
    <submittedName>
        <fullName evidence="2">Uncharacterized protein</fullName>
    </submittedName>
</protein>